<feature type="compositionally biased region" description="Low complexity" evidence="1">
    <location>
        <begin position="14"/>
        <end position="23"/>
    </location>
</feature>
<feature type="signal peptide" evidence="2">
    <location>
        <begin position="1"/>
        <end position="20"/>
    </location>
</feature>
<organism evidence="3 4">
    <name type="scientific">Genlisea aurea</name>
    <dbReference type="NCBI Taxonomy" id="192259"/>
    <lineage>
        <taxon>Eukaryota</taxon>
        <taxon>Viridiplantae</taxon>
        <taxon>Streptophyta</taxon>
        <taxon>Embryophyta</taxon>
        <taxon>Tracheophyta</taxon>
        <taxon>Spermatophyta</taxon>
        <taxon>Magnoliopsida</taxon>
        <taxon>eudicotyledons</taxon>
        <taxon>Gunneridae</taxon>
        <taxon>Pentapetalae</taxon>
        <taxon>asterids</taxon>
        <taxon>lamiids</taxon>
        <taxon>Lamiales</taxon>
        <taxon>Lentibulariaceae</taxon>
        <taxon>Genlisea</taxon>
    </lineage>
</organism>
<proteinExistence type="predicted"/>
<comment type="caution">
    <text evidence="3">The sequence shown here is derived from an EMBL/GenBank/DDBJ whole genome shotgun (WGS) entry which is preliminary data.</text>
</comment>
<keyword evidence="4" id="KW-1185">Reference proteome</keyword>
<dbReference type="EMBL" id="AUSU01000412">
    <property type="protein sequence ID" value="EPS73517.1"/>
    <property type="molecule type" value="Genomic_DNA"/>
</dbReference>
<feature type="compositionally biased region" description="Basic and acidic residues" evidence="1">
    <location>
        <begin position="43"/>
        <end position="59"/>
    </location>
</feature>
<evidence type="ECO:0000256" key="1">
    <source>
        <dbReference type="SAM" id="MobiDB-lite"/>
    </source>
</evidence>
<dbReference type="Proteomes" id="UP000015453">
    <property type="component" value="Unassembled WGS sequence"/>
</dbReference>
<accession>S8ELJ1</accession>
<evidence type="ECO:0000313" key="3">
    <source>
        <dbReference type="EMBL" id="EPS73517.1"/>
    </source>
</evidence>
<gene>
    <name evidence="3" type="ORF">M569_01242</name>
</gene>
<feature type="non-terminal residue" evidence="3">
    <location>
        <position position="1"/>
    </location>
</feature>
<name>S8ELJ1_9LAMI</name>
<sequence length="59" mass="6654">LLLLLVGFLVVHQQSSQVETSTTTEERREVGPCVLENVSDPNESVKRQVRRGSDPIHNR</sequence>
<dbReference type="AlphaFoldDB" id="S8ELJ1"/>
<evidence type="ECO:0000256" key="2">
    <source>
        <dbReference type="SAM" id="SignalP"/>
    </source>
</evidence>
<keyword evidence="2" id="KW-0732">Signal</keyword>
<feature type="region of interest" description="Disordered" evidence="1">
    <location>
        <begin position="14"/>
        <end position="59"/>
    </location>
</feature>
<feature type="chain" id="PRO_5004550639" evidence="2">
    <location>
        <begin position="21"/>
        <end position="59"/>
    </location>
</feature>
<feature type="non-terminal residue" evidence="3">
    <location>
        <position position="59"/>
    </location>
</feature>
<reference evidence="3 4" key="1">
    <citation type="journal article" date="2013" name="BMC Genomics">
        <title>The miniature genome of a carnivorous plant Genlisea aurea contains a low number of genes and short non-coding sequences.</title>
        <authorList>
            <person name="Leushkin E.V."/>
            <person name="Sutormin R.A."/>
            <person name="Nabieva E.R."/>
            <person name="Penin A.A."/>
            <person name="Kondrashov A.S."/>
            <person name="Logacheva M.D."/>
        </authorList>
    </citation>
    <scope>NUCLEOTIDE SEQUENCE [LARGE SCALE GENOMIC DNA]</scope>
</reference>
<evidence type="ECO:0000313" key="4">
    <source>
        <dbReference type="Proteomes" id="UP000015453"/>
    </source>
</evidence>
<protein>
    <submittedName>
        <fullName evidence="3">Uncharacterized protein</fullName>
    </submittedName>
</protein>